<name>A0A7Z0KZD3_9RHOB</name>
<dbReference type="Pfam" id="PF10117">
    <property type="entry name" value="McrBC"/>
    <property type="match status" value="1"/>
</dbReference>
<dbReference type="GO" id="GO:0016787">
    <property type="term" value="F:hydrolase activity"/>
    <property type="evidence" value="ECO:0007669"/>
    <property type="project" value="UniProtKB-KW"/>
</dbReference>
<sequence>MSGAGQVGRIPLRNIWFLFLYAADLARFIGRFDAEVEESPELPDLIARLLCHAVELRLRRNLSRGYRPRSDVLSRVRGRIELMRTERNLLLDRGRIACRYDEHTLDTPRNRLVRAALEALTSRVSTSDRAHSCRTLAATLGRLGVQGGRPSRSELATDPIGRHDAEDRLMVTLAEFVFDLVLPTEDTGDQRISAADKEERLVRELFEKAVRNLLAAELGPEGWSVRPGGRLNWPIEAATPGIAAILPAMFTDIVLEHRGQCRRIIVDTKFTGIFTRSRWRETLLKSPYLYQIYSYLRSQARTGDSLSMTAEGILLHPAIDADVDETAVIQGHNLRFMTVDLTQPNAVIAAR</sequence>
<dbReference type="GO" id="GO:0009307">
    <property type="term" value="P:DNA restriction-modification system"/>
    <property type="evidence" value="ECO:0007669"/>
    <property type="project" value="InterPro"/>
</dbReference>
<organism evidence="1 2">
    <name type="scientific">Rhabdonatronobacter sediminivivens</name>
    <dbReference type="NCBI Taxonomy" id="2743469"/>
    <lineage>
        <taxon>Bacteria</taxon>
        <taxon>Pseudomonadati</taxon>
        <taxon>Pseudomonadota</taxon>
        <taxon>Alphaproteobacteria</taxon>
        <taxon>Rhodobacterales</taxon>
        <taxon>Paracoccaceae</taxon>
        <taxon>Rhabdonatronobacter</taxon>
    </lineage>
</organism>
<proteinExistence type="predicted"/>
<gene>
    <name evidence="1" type="primary">mcrC</name>
    <name evidence="1" type="ORF">HUK65_16500</name>
</gene>
<dbReference type="AlphaFoldDB" id="A0A7Z0KZD3"/>
<dbReference type="PIRSF" id="PIRSF003109">
    <property type="entry name" value="McrC"/>
    <property type="match status" value="1"/>
</dbReference>
<dbReference type="GO" id="GO:0004519">
    <property type="term" value="F:endonuclease activity"/>
    <property type="evidence" value="ECO:0007669"/>
    <property type="project" value="UniProtKB-KW"/>
</dbReference>
<feature type="non-terminal residue" evidence="1">
    <location>
        <position position="351"/>
    </location>
</feature>
<dbReference type="InterPro" id="IPR014407">
    <property type="entry name" value="McrC_bac"/>
</dbReference>
<dbReference type="EC" id="3.1.21.-" evidence="1"/>
<protein>
    <submittedName>
        <fullName evidence="1">5-methylcytosine-specific restriction endonuclease system specificity protein McrC</fullName>
        <ecNumber evidence="1">3.1.21.-</ecNumber>
    </submittedName>
</protein>
<dbReference type="InterPro" id="IPR019292">
    <property type="entry name" value="McrC"/>
</dbReference>
<evidence type="ECO:0000313" key="1">
    <source>
        <dbReference type="EMBL" id="NYS26587.1"/>
    </source>
</evidence>
<reference evidence="1 2" key="1">
    <citation type="journal article" date="2000" name="Arch. Microbiol.">
        <title>Rhodobaca bogoriensis gen. nov. and sp. nov., an alkaliphilic purple nonsulfur bacterium from African Rift Valley soda lakes.</title>
        <authorList>
            <person name="Milford A.D."/>
            <person name="Achenbach L.A."/>
            <person name="Jung D.O."/>
            <person name="Madigan M.T."/>
        </authorList>
    </citation>
    <scope>NUCLEOTIDE SEQUENCE [LARGE SCALE GENOMIC DNA]</scope>
    <source>
        <strain evidence="1 2">2376</strain>
    </source>
</reference>
<comment type="caution">
    <text evidence="1">The sequence shown here is derived from an EMBL/GenBank/DDBJ whole genome shotgun (WGS) entry which is preliminary data.</text>
</comment>
<keyword evidence="1" id="KW-0255">Endonuclease</keyword>
<dbReference type="Proteomes" id="UP000529417">
    <property type="component" value="Unassembled WGS sequence"/>
</dbReference>
<evidence type="ECO:0000313" key="2">
    <source>
        <dbReference type="Proteomes" id="UP000529417"/>
    </source>
</evidence>
<keyword evidence="1" id="KW-0540">Nuclease</keyword>
<dbReference type="RefSeq" id="WP_179907381.1">
    <property type="nucleotide sequence ID" value="NZ_JACBXS010000054.1"/>
</dbReference>
<dbReference type="NCBIfam" id="NF007277">
    <property type="entry name" value="PRK09736.1"/>
    <property type="match status" value="1"/>
</dbReference>
<dbReference type="PANTHER" id="PTHR38733:SF1">
    <property type="entry name" value="TYPE IV METHYL-DIRECTED RESTRICTION ENZYME ECOKMCRBC"/>
    <property type="match status" value="1"/>
</dbReference>
<keyword evidence="1" id="KW-0378">Hydrolase</keyword>
<dbReference type="PANTHER" id="PTHR38733">
    <property type="entry name" value="PROTEIN MCRC"/>
    <property type="match status" value="1"/>
</dbReference>
<keyword evidence="2" id="KW-1185">Reference proteome</keyword>
<accession>A0A7Z0KZD3</accession>
<dbReference type="EMBL" id="JACBXS010000054">
    <property type="protein sequence ID" value="NYS26587.1"/>
    <property type="molecule type" value="Genomic_DNA"/>
</dbReference>